<name>A0ABU7EC12_9TELE</name>
<gene>
    <name evidence="1" type="ORF">CHARACLAT_022756</name>
</gene>
<feature type="non-terminal residue" evidence="1">
    <location>
        <position position="1"/>
    </location>
</feature>
<evidence type="ECO:0000313" key="1">
    <source>
        <dbReference type="EMBL" id="MED6284808.1"/>
    </source>
</evidence>
<proteinExistence type="predicted"/>
<evidence type="ECO:0000313" key="2">
    <source>
        <dbReference type="Proteomes" id="UP001352852"/>
    </source>
</evidence>
<protein>
    <recommendedName>
        <fullName evidence="3">Complement factor properdin</fullName>
    </recommendedName>
</protein>
<dbReference type="InterPro" id="IPR000884">
    <property type="entry name" value="TSP1_rpt"/>
</dbReference>
<dbReference type="Pfam" id="PF00090">
    <property type="entry name" value="TSP_1"/>
    <property type="match status" value="1"/>
</dbReference>
<sequence>CVRCFGSFDLTTGECSTDLGEVNQDECCQNPQYGYKVEDGSCQSCGSPTWSPWSSWSFCNVLCGEGVKQKSRTCHGIGECENPLAKLQTDVCNGTCCNGIEMHNE</sequence>
<dbReference type="Pfam" id="PF18487">
    <property type="entry name" value="TSR"/>
    <property type="match status" value="1"/>
</dbReference>
<dbReference type="SUPFAM" id="SSF82895">
    <property type="entry name" value="TSP-1 type 1 repeat"/>
    <property type="match status" value="1"/>
</dbReference>
<dbReference type="Gene3D" id="2.20.100.10">
    <property type="entry name" value="Thrombospondin type-1 (TSP1) repeat"/>
    <property type="match status" value="1"/>
</dbReference>
<dbReference type="Proteomes" id="UP001352852">
    <property type="component" value="Unassembled WGS sequence"/>
</dbReference>
<dbReference type="SMART" id="SM00209">
    <property type="entry name" value="TSP1"/>
    <property type="match status" value="1"/>
</dbReference>
<dbReference type="InterPro" id="IPR036383">
    <property type="entry name" value="TSP1_rpt_sf"/>
</dbReference>
<keyword evidence="2" id="KW-1185">Reference proteome</keyword>
<evidence type="ECO:0008006" key="3">
    <source>
        <dbReference type="Google" id="ProtNLM"/>
    </source>
</evidence>
<dbReference type="PROSITE" id="PS50092">
    <property type="entry name" value="TSP1"/>
    <property type="match status" value="1"/>
</dbReference>
<accession>A0ABU7EC12</accession>
<comment type="caution">
    <text evidence="1">The sequence shown here is derived from an EMBL/GenBank/DDBJ whole genome shotgun (WGS) entry which is preliminary data.</text>
</comment>
<reference evidence="1 2" key="1">
    <citation type="submission" date="2021-06" db="EMBL/GenBank/DDBJ databases">
        <authorList>
            <person name="Palmer J.M."/>
        </authorList>
    </citation>
    <scope>NUCLEOTIDE SEQUENCE [LARGE SCALE GENOMIC DNA]</scope>
    <source>
        <strain evidence="1 2">CL_MEX2019</strain>
        <tissue evidence="1">Muscle</tissue>
    </source>
</reference>
<dbReference type="EMBL" id="JAHUTJ010051531">
    <property type="protein sequence ID" value="MED6284808.1"/>
    <property type="molecule type" value="Genomic_DNA"/>
</dbReference>
<organism evidence="1 2">
    <name type="scientific">Characodon lateralis</name>
    <dbReference type="NCBI Taxonomy" id="208331"/>
    <lineage>
        <taxon>Eukaryota</taxon>
        <taxon>Metazoa</taxon>
        <taxon>Chordata</taxon>
        <taxon>Craniata</taxon>
        <taxon>Vertebrata</taxon>
        <taxon>Euteleostomi</taxon>
        <taxon>Actinopterygii</taxon>
        <taxon>Neopterygii</taxon>
        <taxon>Teleostei</taxon>
        <taxon>Neoteleostei</taxon>
        <taxon>Acanthomorphata</taxon>
        <taxon>Ovalentaria</taxon>
        <taxon>Atherinomorphae</taxon>
        <taxon>Cyprinodontiformes</taxon>
        <taxon>Goodeidae</taxon>
        <taxon>Characodon</taxon>
    </lineage>
</organism>
<dbReference type="InterPro" id="IPR049536">
    <property type="entry name" value="CFP_TSR-0"/>
</dbReference>